<dbReference type="Gene3D" id="3.30.920.30">
    <property type="entry name" value="Hypothetical protein"/>
    <property type="match status" value="1"/>
</dbReference>
<reference evidence="7 8" key="1">
    <citation type="submission" date="2018-06" db="EMBL/GenBank/DDBJ databases">
        <title>Extensive metabolic versatility and redundancy in microbially diverse, dynamic hydrothermal sediments.</title>
        <authorList>
            <person name="Dombrowski N."/>
            <person name="Teske A."/>
            <person name="Baker B.J."/>
        </authorList>
    </citation>
    <scope>NUCLEOTIDE SEQUENCE [LARGE SCALE GENOMIC DNA]</scope>
    <source>
        <strain evidence="7">B66_G16</strain>
    </source>
</reference>
<keyword evidence="3" id="KW-0255">Endonuclease</keyword>
<dbReference type="InterPro" id="IPR012933">
    <property type="entry name" value="HicA_mRNA_interferase"/>
</dbReference>
<evidence type="ECO:0000313" key="8">
    <source>
        <dbReference type="Proteomes" id="UP000278475"/>
    </source>
</evidence>
<sequence length="81" mass="9506">MIRRLRPLKVRKLLKVLRKLGFRKIRQTASHIILKQNKTERVVIVPIHGDEEIGRGLLRKIILQIGLSIDEFLQVVEEDCQ</sequence>
<keyword evidence="6" id="KW-0346">Stress response</keyword>
<gene>
    <name evidence="7" type="ORF">DRJ31_04730</name>
</gene>
<proteinExistence type="predicted"/>
<evidence type="ECO:0000256" key="2">
    <source>
        <dbReference type="ARBA" id="ARBA00022722"/>
    </source>
</evidence>
<keyword evidence="2" id="KW-0540">Nuclease</keyword>
<comment type="caution">
    <text evidence="7">The sequence shown here is derived from an EMBL/GenBank/DDBJ whole genome shotgun (WGS) entry which is preliminary data.</text>
</comment>
<dbReference type="Proteomes" id="UP000278475">
    <property type="component" value="Unassembled WGS sequence"/>
</dbReference>
<name>A0A497ERZ3_9CREN</name>
<keyword evidence="5" id="KW-0694">RNA-binding</keyword>
<keyword evidence="1" id="KW-1277">Toxin-antitoxin system</keyword>
<evidence type="ECO:0000256" key="4">
    <source>
        <dbReference type="ARBA" id="ARBA00022801"/>
    </source>
</evidence>
<keyword evidence="4" id="KW-0378">Hydrolase</keyword>
<evidence type="ECO:0000256" key="5">
    <source>
        <dbReference type="ARBA" id="ARBA00022884"/>
    </source>
</evidence>
<dbReference type="GO" id="GO:0003729">
    <property type="term" value="F:mRNA binding"/>
    <property type="evidence" value="ECO:0007669"/>
    <property type="project" value="InterPro"/>
</dbReference>
<dbReference type="Pfam" id="PF07927">
    <property type="entry name" value="HicA_toxin"/>
    <property type="match status" value="1"/>
</dbReference>
<evidence type="ECO:0000256" key="6">
    <source>
        <dbReference type="ARBA" id="ARBA00023016"/>
    </source>
</evidence>
<dbReference type="AlphaFoldDB" id="A0A497ERZ3"/>
<dbReference type="PANTHER" id="PTHR34873">
    <property type="entry name" value="SSR1766 PROTEIN"/>
    <property type="match status" value="1"/>
</dbReference>
<evidence type="ECO:0000313" key="7">
    <source>
        <dbReference type="EMBL" id="RLE49480.1"/>
    </source>
</evidence>
<evidence type="ECO:0008006" key="9">
    <source>
        <dbReference type="Google" id="ProtNLM"/>
    </source>
</evidence>
<evidence type="ECO:0000256" key="1">
    <source>
        <dbReference type="ARBA" id="ARBA00022649"/>
    </source>
</evidence>
<organism evidence="7 8">
    <name type="scientific">Thermoproteota archaeon</name>
    <dbReference type="NCBI Taxonomy" id="2056631"/>
    <lineage>
        <taxon>Archaea</taxon>
        <taxon>Thermoproteota</taxon>
    </lineage>
</organism>
<accession>A0A497ERZ3</accession>
<dbReference type="EMBL" id="QMQV01000033">
    <property type="protein sequence ID" value="RLE49480.1"/>
    <property type="molecule type" value="Genomic_DNA"/>
</dbReference>
<dbReference type="PANTHER" id="PTHR34873:SF3">
    <property type="entry name" value="ADDICTION MODULE TOXIN, HICA FAMILY"/>
    <property type="match status" value="1"/>
</dbReference>
<dbReference type="GO" id="GO:0016787">
    <property type="term" value="F:hydrolase activity"/>
    <property type="evidence" value="ECO:0007669"/>
    <property type="project" value="UniProtKB-KW"/>
</dbReference>
<dbReference type="GO" id="GO:0004519">
    <property type="term" value="F:endonuclease activity"/>
    <property type="evidence" value="ECO:0007669"/>
    <property type="project" value="UniProtKB-KW"/>
</dbReference>
<protein>
    <recommendedName>
        <fullName evidence="9">Type II toxin-antitoxin system HicA family toxin</fullName>
    </recommendedName>
</protein>
<dbReference type="SUPFAM" id="SSF54786">
    <property type="entry name" value="YcfA/nrd intein domain"/>
    <property type="match status" value="1"/>
</dbReference>
<dbReference type="InterPro" id="IPR038570">
    <property type="entry name" value="HicA_sf"/>
</dbReference>
<evidence type="ECO:0000256" key="3">
    <source>
        <dbReference type="ARBA" id="ARBA00022759"/>
    </source>
</evidence>